<dbReference type="Pfam" id="PF06750">
    <property type="entry name" value="A24_N_bact"/>
    <property type="match status" value="1"/>
</dbReference>
<sequence length="246" mass="25287">MIWAALGGVLGAVAGSFLATAALRWPAGRSVMHGRSRCDACGVVIGARDLVPLISFAVRRGRCAACGARIDPRHPAMEALCAVIGATAFGLAPGLTGLGGALFGWLLALLALTDLDHFWLPDRVTATLALTGLAFGALGAPPWPIDRVIGLAAGYLGLAAIGLGYRLARGREGLGGGDPKLLGAIGAWLGWALLPQMLVLAALVGLAAAFILWRRGVAVGPQTRLPFGTLMALAAWPIWVFAYAHG</sequence>
<dbReference type="GO" id="GO:0006465">
    <property type="term" value="P:signal peptide processing"/>
    <property type="evidence" value="ECO:0007669"/>
    <property type="project" value="TreeGrafter"/>
</dbReference>
<protein>
    <recommendedName>
        <fullName evidence="9">Prepilin leader peptidase/N-methyltransferase</fullName>
        <ecNumber evidence="9">2.1.1.-</ecNumber>
        <ecNumber evidence="9">3.4.23.43</ecNumber>
    </recommendedName>
</protein>
<comment type="catalytic activity">
    <reaction evidence="9">
        <text>Typically cleaves a -Gly-|-Phe- bond to release an N-terminal, basic peptide of 5-8 residues from type IV prepilin, and then N-methylates the new N-terminal amino group, the methyl donor being S-adenosyl-L-methionine.</text>
        <dbReference type="EC" id="3.4.23.43"/>
    </reaction>
</comment>
<feature type="transmembrane region" description="Helical" evidence="10">
    <location>
        <begin position="225"/>
        <end position="244"/>
    </location>
</feature>
<feature type="transmembrane region" description="Helical" evidence="10">
    <location>
        <begin position="79"/>
        <end position="112"/>
    </location>
</feature>
<gene>
    <name evidence="13" type="ORF">GVO57_07130</name>
</gene>
<dbReference type="Gene3D" id="1.20.120.1220">
    <property type="match status" value="1"/>
</dbReference>
<evidence type="ECO:0000259" key="11">
    <source>
        <dbReference type="Pfam" id="PF01478"/>
    </source>
</evidence>
<dbReference type="InterPro" id="IPR000045">
    <property type="entry name" value="Prepilin_IV_endopep_pep"/>
</dbReference>
<evidence type="ECO:0000256" key="6">
    <source>
        <dbReference type="ARBA" id="ARBA00022989"/>
    </source>
</evidence>
<dbReference type="InterPro" id="IPR010627">
    <property type="entry name" value="Prepilin_pept_A24_N"/>
</dbReference>
<evidence type="ECO:0000256" key="2">
    <source>
        <dbReference type="ARBA" id="ARBA00005801"/>
    </source>
</evidence>
<name>A0A7Z2NXW8_9SPHN</name>
<dbReference type="GO" id="GO:0004190">
    <property type="term" value="F:aspartic-type endopeptidase activity"/>
    <property type="evidence" value="ECO:0007669"/>
    <property type="project" value="UniProtKB-EC"/>
</dbReference>
<accession>A0A7Z2NXW8</accession>
<keyword evidence="9" id="KW-0808">Transferase</keyword>
<feature type="transmembrane region" description="Helical" evidence="10">
    <location>
        <begin position="148"/>
        <end position="168"/>
    </location>
</feature>
<dbReference type="PANTHER" id="PTHR30487">
    <property type="entry name" value="TYPE 4 PREPILIN-LIKE PROTEINS LEADER PEPTIDE-PROCESSING ENZYME"/>
    <property type="match status" value="1"/>
</dbReference>
<evidence type="ECO:0000256" key="10">
    <source>
        <dbReference type="SAM" id="Phobius"/>
    </source>
</evidence>
<dbReference type="PANTHER" id="PTHR30487:SF0">
    <property type="entry name" value="PREPILIN LEADER PEPTIDASE_N-METHYLTRANSFERASE-RELATED"/>
    <property type="match status" value="1"/>
</dbReference>
<dbReference type="Pfam" id="PF01478">
    <property type="entry name" value="Peptidase_A24"/>
    <property type="match status" value="1"/>
</dbReference>
<feature type="transmembrane region" description="Helical" evidence="10">
    <location>
        <begin position="6"/>
        <end position="27"/>
    </location>
</feature>
<keyword evidence="4" id="KW-0997">Cell inner membrane</keyword>
<dbReference type="InterPro" id="IPR050882">
    <property type="entry name" value="Prepilin_peptidase/N-MTase"/>
</dbReference>
<feature type="domain" description="Prepilin peptidase A24 N-terminal" evidence="12">
    <location>
        <begin position="9"/>
        <end position="88"/>
    </location>
</feature>
<keyword evidence="14" id="KW-1185">Reference proteome</keyword>
<evidence type="ECO:0000256" key="4">
    <source>
        <dbReference type="ARBA" id="ARBA00022519"/>
    </source>
</evidence>
<keyword evidence="9" id="KW-0645">Protease</keyword>
<reference evidence="13 14" key="1">
    <citation type="submission" date="2020-01" db="EMBL/GenBank/DDBJ databases">
        <title>Sphingomonas sp. C33 whole genome sequece.</title>
        <authorList>
            <person name="Park C."/>
        </authorList>
    </citation>
    <scope>NUCLEOTIDE SEQUENCE [LARGE SCALE GENOMIC DNA]</scope>
    <source>
        <strain evidence="13 14">C33</strain>
    </source>
</reference>
<evidence type="ECO:0000256" key="3">
    <source>
        <dbReference type="ARBA" id="ARBA00022475"/>
    </source>
</evidence>
<evidence type="ECO:0000256" key="5">
    <source>
        <dbReference type="ARBA" id="ARBA00022692"/>
    </source>
</evidence>
<dbReference type="Proteomes" id="UP000464468">
    <property type="component" value="Chromosome"/>
</dbReference>
<keyword evidence="7 10" id="KW-0472">Membrane</keyword>
<evidence type="ECO:0000256" key="8">
    <source>
        <dbReference type="RuleBase" id="RU003793"/>
    </source>
</evidence>
<dbReference type="EC" id="3.4.23.43" evidence="9"/>
<evidence type="ECO:0000256" key="7">
    <source>
        <dbReference type="ARBA" id="ARBA00023136"/>
    </source>
</evidence>
<dbReference type="EMBL" id="CP047895">
    <property type="protein sequence ID" value="QHL91850.1"/>
    <property type="molecule type" value="Genomic_DNA"/>
</dbReference>
<evidence type="ECO:0000259" key="12">
    <source>
        <dbReference type="Pfam" id="PF06750"/>
    </source>
</evidence>
<comment type="subcellular location">
    <subcellularLocation>
        <location evidence="1">Cell inner membrane</location>
        <topology evidence="1">Multi-pass membrane protein</topology>
    </subcellularLocation>
    <subcellularLocation>
        <location evidence="9">Cell membrane</location>
        <topology evidence="9">Multi-pass membrane protein</topology>
    </subcellularLocation>
</comment>
<evidence type="ECO:0000313" key="14">
    <source>
        <dbReference type="Proteomes" id="UP000464468"/>
    </source>
</evidence>
<dbReference type="InterPro" id="IPR014032">
    <property type="entry name" value="Peptidase_A24A_bac"/>
</dbReference>
<comment type="function">
    <text evidence="9">Plays an essential role in type IV pili and type II pseudopili formation by proteolytically removing the leader sequence from substrate proteins and subsequently monomethylating the alpha-amino group of the newly exposed N-terminal phenylalanine.</text>
</comment>
<keyword evidence="3" id="KW-1003">Cell membrane</keyword>
<dbReference type="GO" id="GO:0005886">
    <property type="term" value="C:plasma membrane"/>
    <property type="evidence" value="ECO:0007669"/>
    <property type="project" value="UniProtKB-SubCell"/>
</dbReference>
<feature type="transmembrane region" description="Helical" evidence="10">
    <location>
        <begin position="124"/>
        <end position="141"/>
    </location>
</feature>
<dbReference type="GO" id="GO:0032259">
    <property type="term" value="P:methylation"/>
    <property type="evidence" value="ECO:0007669"/>
    <property type="project" value="UniProtKB-KW"/>
</dbReference>
<keyword evidence="6 10" id="KW-1133">Transmembrane helix</keyword>
<evidence type="ECO:0000256" key="9">
    <source>
        <dbReference type="RuleBase" id="RU003794"/>
    </source>
</evidence>
<comment type="similarity">
    <text evidence="2 8">Belongs to the peptidase A24 family.</text>
</comment>
<keyword evidence="9" id="KW-0511">Multifunctional enzyme</keyword>
<evidence type="ECO:0000256" key="1">
    <source>
        <dbReference type="ARBA" id="ARBA00004429"/>
    </source>
</evidence>
<dbReference type="EC" id="2.1.1.-" evidence="9"/>
<keyword evidence="9" id="KW-0378">Hydrolase</keyword>
<dbReference type="GO" id="GO:0008168">
    <property type="term" value="F:methyltransferase activity"/>
    <property type="evidence" value="ECO:0007669"/>
    <property type="project" value="UniProtKB-KW"/>
</dbReference>
<feature type="domain" description="Prepilin type IV endopeptidase peptidase" evidence="11">
    <location>
        <begin position="102"/>
        <end position="208"/>
    </location>
</feature>
<keyword evidence="5 9" id="KW-0812">Transmembrane</keyword>
<evidence type="ECO:0000313" key="13">
    <source>
        <dbReference type="EMBL" id="QHL91850.1"/>
    </source>
</evidence>
<dbReference type="AlphaFoldDB" id="A0A7Z2NXW8"/>
<organism evidence="13 14">
    <name type="scientific">Sphingomonas changnyeongensis</name>
    <dbReference type="NCBI Taxonomy" id="2698679"/>
    <lineage>
        <taxon>Bacteria</taxon>
        <taxon>Pseudomonadati</taxon>
        <taxon>Pseudomonadota</taxon>
        <taxon>Alphaproteobacteria</taxon>
        <taxon>Sphingomonadales</taxon>
        <taxon>Sphingomonadaceae</taxon>
        <taxon>Sphingomonas</taxon>
    </lineage>
</organism>
<keyword evidence="9" id="KW-0489">Methyltransferase</keyword>
<feature type="transmembrane region" description="Helical" evidence="10">
    <location>
        <begin position="188"/>
        <end position="213"/>
    </location>
</feature>
<proteinExistence type="inferred from homology"/>
<dbReference type="PRINTS" id="PR00864">
    <property type="entry name" value="PREPILNPTASE"/>
</dbReference>
<dbReference type="KEGG" id="schy:GVO57_07130"/>